<dbReference type="InterPro" id="IPR056690">
    <property type="entry name" value="DUF7788"/>
</dbReference>
<evidence type="ECO:0000259" key="1">
    <source>
        <dbReference type="Pfam" id="PF25043"/>
    </source>
</evidence>
<sequence length="201" mass="22520">MAKLQWKRMVDDLAKTGKLTNCMAICDVSGSMYGTPEELSVALGLLISDLSEGPWKVMFSANPQFHMIKGDTIPSKISFRREMEWGANMDLQKDFDRILEVAVRGKLSEDHMINTLFVFSNLEFDQASSSISREIDYKVIRRHFHNKRCPRLCFGNSFGTPLPSNQEGVALVSGFSKTLVTLFLEEGGIVKSDAMMLLAIS</sequence>
<dbReference type="PANTHER" id="PTHR31373:SF24">
    <property type="match status" value="1"/>
</dbReference>
<evidence type="ECO:0000313" key="3">
    <source>
        <dbReference type="Proteomes" id="UP001187471"/>
    </source>
</evidence>
<dbReference type="Pfam" id="PF25043">
    <property type="entry name" value="DUF7788"/>
    <property type="match status" value="1"/>
</dbReference>
<reference evidence="2" key="1">
    <citation type="submission" date="2022-12" db="EMBL/GenBank/DDBJ databases">
        <title>Draft genome assemblies for two species of Escallonia (Escalloniales).</title>
        <authorList>
            <person name="Chanderbali A."/>
            <person name="Dervinis C."/>
            <person name="Anghel I."/>
            <person name="Soltis D."/>
            <person name="Soltis P."/>
            <person name="Zapata F."/>
        </authorList>
    </citation>
    <scope>NUCLEOTIDE SEQUENCE</scope>
    <source>
        <strain evidence="2">UCBG92.1500</strain>
        <tissue evidence="2">Leaf</tissue>
    </source>
</reference>
<accession>A0AA88U0S2</accession>
<dbReference type="PIRSF" id="PIRSF015417">
    <property type="entry name" value="T31B5_30_vWA"/>
    <property type="match status" value="1"/>
</dbReference>
<proteinExistence type="predicted"/>
<feature type="domain" description="DUF7788" evidence="1">
    <location>
        <begin position="21"/>
        <end position="190"/>
    </location>
</feature>
<protein>
    <recommendedName>
        <fullName evidence="1">DUF7788 domain-containing protein</fullName>
    </recommendedName>
</protein>
<organism evidence="2 3">
    <name type="scientific">Escallonia rubra</name>
    <dbReference type="NCBI Taxonomy" id="112253"/>
    <lineage>
        <taxon>Eukaryota</taxon>
        <taxon>Viridiplantae</taxon>
        <taxon>Streptophyta</taxon>
        <taxon>Embryophyta</taxon>
        <taxon>Tracheophyta</taxon>
        <taxon>Spermatophyta</taxon>
        <taxon>Magnoliopsida</taxon>
        <taxon>eudicotyledons</taxon>
        <taxon>Gunneridae</taxon>
        <taxon>Pentapetalae</taxon>
        <taxon>asterids</taxon>
        <taxon>campanulids</taxon>
        <taxon>Escalloniales</taxon>
        <taxon>Escalloniaceae</taxon>
        <taxon>Escallonia</taxon>
    </lineage>
</organism>
<dbReference type="AlphaFoldDB" id="A0AA88U0S2"/>
<dbReference type="EMBL" id="JAVXUO010003158">
    <property type="protein sequence ID" value="KAK2966030.1"/>
    <property type="molecule type" value="Genomic_DNA"/>
</dbReference>
<comment type="caution">
    <text evidence="2">The sequence shown here is derived from an EMBL/GenBank/DDBJ whole genome shotgun (WGS) entry which is preliminary data.</text>
</comment>
<dbReference type="Proteomes" id="UP001187471">
    <property type="component" value="Unassembled WGS sequence"/>
</dbReference>
<evidence type="ECO:0000313" key="2">
    <source>
        <dbReference type="EMBL" id="KAK2966030.1"/>
    </source>
</evidence>
<dbReference type="PANTHER" id="PTHR31373">
    <property type="entry name" value="OS06G0652100 PROTEIN"/>
    <property type="match status" value="1"/>
</dbReference>
<gene>
    <name evidence="2" type="ORF">RJ640_012289</name>
</gene>
<dbReference type="InterPro" id="IPR011205">
    <property type="entry name" value="UCP015417_vWA"/>
</dbReference>
<name>A0AA88U0S2_9ASTE</name>
<keyword evidence="3" id="KW-1185">Reference proteome</keyword>